<dbReference type="AlphaFoldDB" id="A0A0F8ZM47"/>
<accession>A0A0F8ZM47</accession>
<reference evidence="1" key="1">
    <citation type="journal article" date="2015" name="Nature">
        <title>Complex archaea that bridge the gap between prokaryotes and eukaryotes.</title>
        <authorList>
            <person name="Spang A."/>
            <person name="Saw J.H."/>
            <person name="Jorgensen S.L."/>
            <person name="Zaremba-Niedzwiedzka K."/>
            <person name="Martijn J."/>
            <person name="Lind A.E."/>
            <person name="van Eijk R."/>
            <person name="Schleper C."/>
            <person name="Guy L."/>
            <person name="Ettema T.J."/>
        </authorList>
    </citation>
    <scope>NUCLEOTIDE SEQUENCE</scope>
</reference>
<comment type="caution">
    <text evidence="1">The sequence shown here is derived from an EMBL/GenBank/DDBJ whole genome shotgun (WGS) entry which is preliminary data.</text>
</comment>
<evidence type="ECO:0000313" key="1">
    <source>
        <dbReference type="EMBL" id="KKK94903.1"/>
    </source>
</evidence>
<gene>
    <name evidence="1" type="ORF">LCGC14_2678170</name>
</gene>
<dbReference type="EMBL" id="LAZR01047146">
    <property type="protein sequence ID" value="KKK94903.1"/>
    <property type="molecule type" value="Genomic_DNA"/>
</dbReference>
<sequence>MAASGYMTEADFESIWGATIETARFALINVRLGEVLNYLLTRDAATDITSTAILPMLEQLSEESLIELLQASKSNKFTDVWRFIQSNAARIIRRVLQNNREVVKMIKQDLGFDKMELTSSHLPSSNTRW</sequence>
<organism evidence="1">
    <name type="scientific">marine sediment metagenome</name>
    <dbReference type="NCBI Taxonomy" id="412755"/>
    <lineage>
        <taxon>unclassified sequences</taxon>
        <taxon>metagenomes</taxon>
        <taxon>ecological metagenomes</taxon>
    </lineage>
</organism>
<proteinExistence type="predicted"/>
<protein>
    <submittedName>
        <fullName evidence="1">Uncharacterized protein</fullName>
    </submittedName>
</protein>
<name>A0A0F8ZM47_9ZZZZ</name>